<gene>
    <name evidence="9" type="ORF">BN381_310008</name>
</gene>
<keyword evidence="3 7" id="KW-0479">Metal-binding</keyword>
<proteinExistence type="inferred from homology"/>
<dbReference type="SMART" id="SM00829">
    <property type="entry name" value="PKS_ER"/>
    <property type="match status" value="1"/>
</dbReference>
<dbReference type="PROSITE" id="PS00059">
    <property type="entry name" value="ADH_ZINC"/>
    <property type="match status" value="1"/>
</dbReference>
<dbReference type="STRING" id="1229780.BN381_310008"/>
<dbReference type="PANTHER" id="PTHR43880:SF12">
    <property type="entry name" value="ALCOHOL DEHYDROGENASE CLASS-3"/>
    <property type="match status" value="1"/>
</dbReference>
<evidence type="ECO:0000313" key="9">
    <source>
        <dbReference type="EMBL" id="CCM63912.1"/>
    </source>
</evidence>
<dbReference type="GO" id="GO:0008270">
    <property type="term" value="F:zinc ion binding"/>
    <property type="evidence" value="ECO:0007669"/>
    <property type="project" value="InterPro"/>
</dbReference>
<protein>
    <submittedName>
        <fullName evidence="9">Putative alcohol dehydrogenase</fullName>
    </submittedName>
</protein>
<dbReference type="PANTHER" id="PTHR43880">
    <property type="entry name" value="ALCOHOL DEHYDROGENASE"/>
    <property type="match status" value="1"/>
</dbReference>
<dbReference type="SUPFAM" id="SSF50129">
    <property type="entry name" value="GroES-like"/>
    <property type="match status" value="2"/>
</dbReference>
<dbReference type="AlphaFoldDB" id="R4Z5Q7"/>
<dbReference type="InterPro" id="IPR020843">
    <property type="entry name" value="ER"/>
</dbReference>
<keyword evidence="4 7" id="KW-0862">Zinc</keyword>
<dbReference type="Gene3D" id="3.40.50.720">
    <property type="entry name" value="NAD(P)-binding Rossmann-like Domain"/>
    <property type="match status" value="1"/>
</dbReference>
<dbReference type="InterPro" id="IPR013154">
    <property type="entry name" value="ADH-like_N"/>
</dbReference>
<dbReference type="InterPro" id="IPR036291">
    <property type="entry name" value="NAD(P)-bd_dom_sf"/>
</dbReference>
<comment type="cofactor">
    <cofactor evidence="1 7">
        <name>Zn(2+)</name>
        <dbReference type="ChEBI" id="CHEBI:29105"/>
    </cofactor>
</comment>
<dbReference type="EMBL" id="CANL01000025">
    <property type="protein sequence ID" value="CCM63912.1"/>
    <property type="molecule type" value="Genomic_DNA"/>
</dbReference>
<comment type="caution">
    <text evidence="9">The sequence shown here is derived from an EMBL/GenBank/DDBJ whole genome shotgun (WGS) entry which is preliminary data.</text>
</comment>
<dbReference type="InterPro" id="IPR013149">
    <property type="entry name" value="ADH-like_C"/>
</dbReference>
<dbReference type="GO" id="GO:0005829">
    <property type="term" value="C:cytosol"/>
    <property type="evidence" value="ECO:0007669"/>
    <property type="project" value="TreeGrafter"/>
</dbReference>
<dbReference type="GO" id="GO:0051903">
    <property type="term" value="F:S-(hydroxymethyl)glutathione dehydrogenase [NAD(P)+] activity"/>
    <property type="evidence" value="ECO:0007669"/>
    <property type="project" value="TreeGrafter"/>
</dbReference>
<feature type="domain" description="Enoyl reductase (ER)" evidence="8">
    <location>
        <begin position="11"/>
        <end position="365"/>
    </location>
</feature>
<comment type="similarity">
    <text evidence="2 7">Belongs to the zinc-containing alcohol dehydrogenase family.</text>
</comment>
<organism evidence="9 10">
    <name type="scientific">Candidatus Neomicrothrix parvicella RN1</name>
    <dbReference type="NCBI Taxonomy" id="1229780"/>
    <lineage>
        <taxon>Bacteria</taxon>
        <taxon>Bacillati</taxon>
        <taxon>Actinomycetota</taxon>
        <taxon>Acidimicrobiia</taxon>
        <taxon>Acidimicrobiales</taxon>
        <taxon>Microthrixaceae</taxon>
        <taxon>Candidatus Neomicrothrix</taxon>
    </lineage>
</organism>
<dbReference type="Pfam" id="PF00107">
    <property type="entry name" value="ADH_zinc_N"/>
    <property type="match status" value="1"/>
</dbReference>
<dbReference type="Proteomes" id="UP000018291">
    <property type="component" value="Unassembled WGS sequence"/>
</dbReference>
<keyword evidence="6" id="KW-0520">NAD</keyword>
<name>R4Z5Q7_9ACTN</name>
<dbReference type="eggNOG" id="COG1062">
    <property type="taxonomic scope" value="Bacteria"/>
</dbReference>
<dbReference type="Pfam" id="PF08240">
    <property type="entry name" value="ADH_N"/>
    <property type="match status" value="1"/>
</dbReference>
<evidence type="ECO:0000256" key="3">
    <source>
        <dbReference type="ARBA" id="ARBA00022723"/>
    </source>
</evidence>
<dbReference type="SUPFAM" id="SSF51735">
    <property type="entry name" value="NAD(P)-binding Rossmann-fold domains"/>
    <property type="match status" value="1"/>
</dbReference>
<dbReference type="InterPro" id="IPR002328">
    <property type="entry name" value="ADH_Zn_CS"/>
</dbReference>
<dbReference type="HOGENOM" id="CLU_026673_11_2_11"/>
<dbReference type="Gene3D" id="3.90.180.10">
    <property type="entry name" value="Medium-chain alcohol dehydrogenases, catalytic domain"/>
    <property type="match status" value="1"/>
</dbReference>
<dbReference type="CDD" id="cd08279">
    <property type="entry name" value="Zn_ADH_class_III"/>
    <property type="match status" value="1"/>
</dbReference>
<dbReference type="GO" id="GO:0046294">
    <property type="term" value="P:formaldehyde catabolic process"/>
    <property type="evidence" value="ECO:0007669"/>
    <property type="project" value="TreeGrafter"/>
</dbReference>
<accession>R4Z5Q7</accession>
<sequence>MKGSGDMNGSGQLRGIVFDGAKASVRDDIELRDLRAGEVRVRIEAAGLCHSDVSVIDGTIQFPPPVVLGHEGAGVVVGVAPDVTNLAEGDHVVLSTLGNCGTCAECARGKPTFCRANAGRLGRPFTVGGQKAFQFANTSAFVEETVVKATSAIAIPKEMPLTSASLVGCGVITGVGAVINRAKVSHGESAVVIGVGGIGLNVVQGLALSDALPIIAVDTNPAKEQLAREFGATHFICAGEGVDLVEAIREIRPNGVDYVFECVGSTALIRQSTDMLDFGGTVVMVGVPKMGAEASFVVNTMYNDKSITGCRYGSSRPAYDIPMLIRLYQAGRLKLDELVSATYPLEDFNKALDELHEGKLARGVLSVSG</sequence>
<evidence type="ECO:0000256" key="1">
    <source>
        <dbReference type="ARBA" id="ARBA00001947"/>
    </source>
</evidence>
<keyword evidence="5" id="KW-0560">Oxidoreductase</keyword>
<evidence type="ECO:0000313" key="10">
    <source>
        <dbReference type="Proteomes" id="UP000018291"/>
    </source>
</evidence>
<dbReference type="FunFam" id="3.40.50.720:FF:000003">
    <property type="entry name" value="S-(hydroxymethyl)glutathione dehydrogenase"/>
    <property type="match status" value="1"/>
</dbReference>
<evidence type="ECO:0000256" key="5">
    <source>
        <dbReference type="ARBA" id="ARBA00023002"/>
    </source>
</evidence>
<evidence type="ECO:0000259" key="8">
    <source>
        <dbReference type="SMART" id="SM00829"/>
    </source>
</evidence>
<evidence type="ECO:0000256" key="6">
    <source>
        <dbReference type="ARBA" id="ARBA00023027"/>
    </source>
</evidence>
<reference evidence="9 10" key="1">
    <citation type="journal article" date="2013" name="ISME J.">
        <title>Metabolic model for the filamentous 'Candidatus Microthrix parvicella' based on genomic and metagenomic analyses.</title>
        <authorList>
            <person name="Jon McIlroy S."/>
            <person name="Kristiansen R."/>
            <person name="Albertsen M."/>
            <person name="Michael Karst S."/>
            <person name="Rossetti S."/>
            <person name="Lund Nielsen J."/>
            <person name="Tandoi V."/>
            <person name="James Seviour R."/>
            <person name="Nielsen P.H."/>
        </authorList>
    </citation>
    <scope>NUCLEOTIDE SEQUENCE [LARGE SCALE GENOMIC DNA]</scope>
    <source>
        <strain evidence="9 10">RN1</strain>
    </source>
</reference>
<evidence type="ECO:0000256" key="2">
    <source>
        <dbReference type="ARBA" id="ARBA00008072"/>
    </source>
</evidence>
<dbReference type="InterPro" id="IPR011032">
    <property type="entry name" value="GroES-like_sf"/>
</dbReference>
<keyword evidence="10" id="KW-1185">Reference proteome</keyword>
<evidence type="ECO:0000256" key="7">
    <source>
        <dbReference type="RuleBase" id="RU361277"/>
    </source>
</evidence>
<evidence type="ECO:0000256" key="4">
    <source>
        <dbReference type="ARBA" id="ARBA00022833"/>
    </source>
</evidence>